<evidence type="ECO:0000256" key="1">
    <source>
        <dbReference type="SAM" id="MobiDB-lite"/>
    </source>
</evidence>
<evidence type="ECO:0000313" key="3">
    <source>
        <dbReference type="Proteomes" id="UP000007799"/>
    </source>
</evidence>
<evidence type="ECO:0000313" key="2">
    <source>
        <dbReference type="EMBL" id="EGD77645.1"/>
    </source>
</evidence>
<dbReference type="GeneID" id="16070670"/>
<protein>
    <submittedName>
        <fullName evidence="2">Uncharacterized protein</fullName>
    </submittedName>
</protein>
<feature type="compositionally biased region" description="Low complexity" evidence="1">
    <location>
        <begin position="83"/>
        <end position="102"/>
    </location>
</feature>
<reference evidence="2" key="1">
    <citation type="submission" date="2009-08" db="EMBL/GenBank/DDBJ databases">
        <title>Annotation of Salpingoeca rosetta.</title>
        <authorList>
            <consortium name="The Broad Institute Genome Sequencing Platform"/>
            <person name="Russ C."/>
            <person name="Cuomo C."/>
            <person name="Burger G."/>
            <person name="Gray M.W."/>
            <person name="Holland P.W.H."/>
            <person name="King N."/>
            <person name="Lang F.B.F."/>
            <person name="Roger A.J."/>
            <person name="Ruiz-Trillo I."/>
            <person name="Young S.K."/>
            <person name="Zeng Q."/>
            <person name="Gargeya S."/>
            <person name="Alvarado L."/>
            <person name="Berlin A."/>
            <person name="Chapman S.B."/>
            <person name="Chen Z."/>
            <person name="Freedman E."/>
            <person name="Gellesch M."/>
            <person name="Goldberg J."/>
            <person name="Griggs A."/>
            <person name="Gujja S."/>
            <person name="Heilman E."/>
            <person name="Heiman D."/>
            <person name="Howarth C."/>
            <person name="Mehta T."/>
            <person name="Neiman D."/>
            <person name="Pearson M."/>
            <person name="Roberts A."/>
            <person name="Saif S."/>
            <person name="Shea T."/>
            <person name="Shenoy N."/>
            <person name="Sisk P."/>
            <person name="Stolte C."/>
            <person name="Sykes S."/>
            <person name="White J."/>
            <person name="Yandava C."/>
            <person name="Haas B."/>
            <person name="Nusbaum C."/>
            <person name="Birren B."/>
        </authorList>
    </citation>
    <scope>NUCLEOTIDE SEQUENCE [LARGE SCALE GENOMIC DNA]</scope>
    <source>
        <strain evidence="2">ATCC 50818</strain>
    </source>
</reference>
<dbReference type="EMBL" id="GL832979">
    <property type="protein sequence ID" value="EGD77645.1"/>
    <property type="molecule type" value="Genomic_DNA"/>
</dbReference>
<gene>
    <name evidence="2" type="ORF">PTSG_08737</name>
</gene>
<dbReference type="KEGG" id="sre:PTSG_08737"/>
<name>F2UKJ6_SALR5</name>
<sequence length="102" mass="11037">MMTSSTKLKSNVRALARMLRILNKATTQARSPTHAHELGPGVAIAAPWRQPCASHMPPGTRVHLHRHLETVRMVATAFPHDGTASNTPTTRATPAASSPRTR</sequence>
<dbReference type="AlphaFoldDB" id="F2UKJ6"/>
<dbReference type="RefSeq" id="XP_004990121.1">
    <property type="nucleotide sequence ID" value="XM_004990064.1"/>
</dbReference>
<keyword evidence="3" id="KW-1185">Reference proteome</keyword>
<proteinExistence type="predicted"/>
<feature type="region of interest" description="Disordered" evidence="1">
    <location>
        <begin position="79"/>
        <end position="102"/>
    </location>
</feature>
<dbReference type="Proteomes" id="UP000007799">
    <property type="component" value="Unassembled WGS sequence"/>
</dbReference>
<organism evidence="3">
    <name type="scientific">Salpingoeca rosetta (strain ATCC 50818 / BSB-021)</name>
    <dbReference type="NCBI Taxonomy" id="946362"/>
    <lineage>
        <taxon>Eukaryota</taxon>
        <taxon>Choanoflagellata</taxon>
        <taxon>Craspedida</taxon>
        <taxon>Salpingoecidae</taxon>
        <taxon>Salpingoeca</taxon>
    </lineage>
</organism>
<accession>F2UKJ6</accession>
<dbReference type="InParanoid" id="F2UKJ6"/>